<comment type="caution">
    <text evidence="3">The sequence shown here is derived from an EMBL/GenBank/DDBJ whole genome shotgun (WGS) entry which is preliminary data.</text>
</comment>
<dbReference type="InterPro" id="IPR001623">
    <property type="entry name" value="DnaJ_domain"/>
</dbReference>
<sequence length="253" mass="28970">MEESPQQPALPRRLEAEFTSLLRELSACGHQTTTLLERVGLPFWCRQSLFFFLGYIAKSEGRVTEADITYAEGLIKALRLSRRQRRKAIGWFQDGKAVEDLPARSGLAVRITRRLMPVPALITAFCLCHASQLKGRPTRARRYRCEDAIDQMGLPVIVSDDIFDSYARKIWIRHAENLAPPVSYEQACNLLGVTRRDSLPIIKRAYKKKVSGCHPDKLSQQGVTPEEAELAKQRLLTYQQAWELVKRRHRIAR</sequence>
<dbReference type="RefSeq" id="WP_302909098.1">
    <property type="nucleotide sequence ID" value="NZ_JAUMIS010000001.1"/>
</dbReference>
<dbReference type="SUPFAM" id="SSF46565">
    <property type="entry name" value="Chaperone J-domain"/>
    <property type="match status" value="1"/>
</dbReference>
<dbReference type="PROSITE" id="PS50076">
    <property type="entry name" value="DNAJ_2"/>
    <property type="match status" value="1"/>
</dbReference>
<proteinExistence type="predicted"/>
<evidence type="ECO:0000259" key="2">
    <source>
        <dbReference type="PROSITE" id="PS50076"/>
    </source>
</evidence>
<evidence type="ECO:0000313" key="3">
    <source>
        <dbReference type="EMBL" id="MDO3721066.1"/>
    </source>
</evidence>
<accession>A0ABT8VYJ3</accession>
<keyword evidence="1" id="KW-0143">Chaperone</keyword>
<keyword evidence="4" id="KW-1185">Reference proteome</keyword>
<dbReference type="EMBL" id="JAUMIS010000001">
    <property type="protein sequence ID" value="MDO3721066.1"/>
    <property type="molecule type" value="Genomic_DNA"/>
</dbReference>
<reference evidence="3" key="1">
    <citation type="submission" date="2023-07" db="EMBL/GenBank/DDBJ databases">
        <title>Marinobacter sp. chi1 genome sequencing and assembly.</title>
        <authorList>
            <person name="Park S."/>
        </authorList>
    </citation>
    <scope>NUCLEOTIDE SEQUENCE</scope>
    <source>
        <strain evidence="3">Chi1</strain>
    </source>
</reference>
<organism evidence="3 4">
    <name type="scientific">Marinobacter suaedae</name>
    <dbReference type="NCBI Taxonomy" id="3057675"/>
    <lineage>
        <taxon>Bacteria</taxon>
        <taxon>Pseudomonadati</taxon>
        <taxon>Pseudomonadota</taxon>
        <taxon>Gammaproteobacteria</taxon>
        <taxon>Pseudomonadales</taxon>
        <taxon>Marinobacteraceae</taxon>
        <taxon>Marinobacter</taxon>
    </lineage>
</organism>
<feature type="domain" description="J" evidence="2">
    <location>
        <begin position="186"/>
        <end position="253"/>
    </location>
</feature>
<dbReference type="Proteomes" id="UP001168640">
    <property type="component" value="Unassembled WGS sequence"/>
</dbReference>
<gene>
    <name evidence="3" type="ORF">QVZ43_04990</name>
</gene>
<evidence type="ECO:0000256" key="1">
    <source>
        <dbReference type="ARBA" id="ARBA00023186"/>
    </source>
</evidence>
<dbReference type="CDD" id="cd06257">
    <property type="entry name" value="DnaJ"/>
    <property type="match status" value="1"/>
</dbReference>
<dbReference type="Gene3D" id="1.10.287.110">
    <property type="entry name" value="DnaJ domain"/>
    <property type="match status" value="1"/>
</dbReference>
<protein>
    <submittedName>
        <fullName evidence="3">Molecular chaperone DjlA</fullName>
    </submittedName>
</protein>
<name>A0ABT8VYJ3_9GAMM</name>
<evidence type="ECO:0000313" key="4">
    <source>
        <dbReference type="Proteomes" id="UP001168640"/>
    </source>
</evidence>
<dbReference type="InterPro" id="IPR036869">
    <property type="entry name" value="J_dom_sf"/>
</dbReference>